<reference evidence="2 3" key="1">
    <citation type="journal article" date="2012" name="PLoS Pathog.">
        <title>Diverse lifestyles and strategies of plant pathogenesis encoded in the genomes of eighteen Dothideomycetes fungi.</title>
        <authorList>
            <person name="Ohm R.A."/>
            <person name="Feau N."/>
            <person name="Henrissat B."/>
            <person name="Schoch C.L."/>
            <person name="Horwitz B.A."/>
            <person name="Barry K.W."/>
            <person name="Condon B.J."/>
            <person name="Copeland A.C."/>
            <person name="Dhillon B."/>
            <person name="Glaser F."/>
            <person name="Hesse C.N."/>
            <person name="Kosti I."/>
            <person name="LaButti K."/>
            <person name="Lindquist E.A."/>
            <person name="Lucas S."/>
            <person name="Salamov A.A."/>
            <person name="Bradshaw R.E."/>
            <person name="Ciuffetti L."/>
            <person name="Hamelin R.C."/>
            <person name="Kema G.H.J."/>
            <person name="Lawrence C."/>
            <person name="Scott J.A."/>
            <person name="Spatafora J.W."/>
            <person name="Turgeon B.G."/>
            <person name="de Wit P.J.G.M."/>
            <person name="Zhong S."/>
            <person name="Goodwin S.B."/>
            <person name="Grigoriev I.V."/>
        </authorList>
    </citation>
    <scope>NUCLEOTIDE SEQUENCE [LARGE SCALE GENOMIC DNA]</scope>
    <source>
        <strain evidence="2 3">UAMH 10762</strain>
    </source>
</reference>
<dbReference type="AlphaFoldDB" id="M2N979"/>
<feature type="region of interest" description="Disordered" evidence="1">
    <location>
        <begin position="26"/>
        <end position="45"/>
    </location>
</feature>
<sequence>MLQILHCRRALDTAHIARIDDVVEHRAVTSPTSPARRTPTSTRQTSRYEGFILPLFLQQAQSMSAV</sequence>
<keyword evidence="3" id="KW-1185">Reference proteome</keyword>
<accession>M2N979</accession>
<dbReference type="RefSeq" id="XP_007676775.1">
    <property type="nucleotide sequence ID" value="XM_007678585.1"/>
</dbReference>
<evidence type="ECO:0000256" key="1">
    <source>
        <dbReference type="SAM" id="MobiDB-lite"/>
    </source>
</evidence>
<dbReference type="HOGENOM" id="CLU_2830802_0_0_1"/>
<gene>
    <name evidence="2" type="ORF">BAUCODRAFT_34409</name>
</gene>
<dbReference type="KEGG" id="bcom:BAUCODRAFT_34409"/>
<dbReference type="Proteomes" id="UP000011761">
    <property type="component" value="Unassembled WGS sequence"/>
</dbReference>
<evidence type="ECO:0000313" key="3">
    <source>
        <dbReference type="Proteomes" id="UP000011761"/>
    </source>
</evidence>
<protein>
    <submittedName>
        <fullName evidence="2">Uncharacterized protein</fullName>
    </submittedName>
</protein>
<feature type="compositionally biased region" description="Low complexity" evidence="1">
    <location>
        <begin position="29"/>
        <end position="45"/>
    </location>
</feature>
<evidence type="ECO:0000313" key="2">
    <source>
        <dbReference type="EMBL" id="EMC95649.1"/>
    </source>
</evidence>
<dbReference type="GeneID" id="19112408"/>
<organism evidence="2 3">
    <name type="scientific">Baudoinia panamericana (strain UAMH 10762)</name>
    <name type="common">Angels' share fungus</name>
    <name type="synonym">Baudoinia compniacensis (strain UAMH 10762)</name>
    <dbReference type="NCBI Taxonomy" id="717646"/>
    <lineage>
        <taxon>Eukaryota</taxon>
        <taxon>Fungi</taxon>
        <taxon>Dikarya</taxon>
        <taxon>Ascomycota</taxon>
        <taxon>Pezizomycotina</taxon>
        <taxon>Dothideomycetes</taxon>
        <taxon>Dothideomycetidae</taxon>
        <taxon>Mycosphaerellales</taxon>
        <taxon>Teratosphaeriaceae</taxon>
        <taxon>Baudoinia</taxon>
    </lineage>
</organism>
<dbReference type="EMBL" id="KB445556">
    <property type="protein sequence ID" value="EMC95649.1"/>
    <property type="molecule type" value="Genomic_DNA"/>
</dbReference>
<name>M2N979_BAUPA</name>
<proteinExistence type="predicted"/>